<dbReference type="Gene3D" id="2.160.20.10">
    <property type="entry name" value="Single-stranded right-handed beta-helix, Pectin lyase-like"/>
    <property type="match status" value="1"/>
</dbReference>
<dbReference type="Proteomes" id="UP000428803">
    <property type="component" value="Chromosome"/>
</dbReference>
<evidence type="ECO:0000256" key="1">
    <source>
        <dbReference type="ARBA" id="ARBA00022723"/>
    </source>
</evidence>
<dbReference type="PANTHER" id="PTHR42970">
    <property type="entry name" value="PECTATE LYASE C-RELATED"/>
    <property type="match status" value="1"/>
</dbReference>
<evidence type="ECO:0000256" key="3">
    <source>
        <dbReference type="ARBA" id="ARBA00023239"/>
    </source>
</evidence>
<proteinExistence type="predicted"/>
<feature type="chain" id="PRO_5026248361" evidence="4">
    <location>
        <begin position="25"/>
        <end position="451"/>
    </location>
</feature>
<keyword evidence="3 6" id="KW-0456">Lyase</keyword>
<evidence type="ECO:0000259" key="5">
    <source>
        <dbReference type="Pfam" id="PF00544"/>
    </source>
</evidence>
<reference evidence="7" key="1">
    <citation type="submission" date="2019-01" db="EMBL/GenBank/DDBJ databases">
        <title>Sphingorhabdus lacus sp.nov., isolated from an oligotrophic freshwater lake.</title>
        <authorList>
            <person name="Park M."/>
        </authorList>
    </citation>
    <scope>NUCLEOTIDE SEQUENCE [LARGE SCALE GENOMIC DNA]</scope>
    <source>
        <strain evidence="7">IMCC1753</strain>
    </source>
</reference>
<dbReference type="OrthoDB" id="8737820at2"/>
<dbReference type="KEGG" id="slaa:EUU25_13440"/>
<dbReference type="InterPro" id="IPR011050">
    <property type="entry name" value="Pectin_lyase_fold/virulence"/>
</dbReference>
<dbReference type="GO" id="GO:0016829">
    <property type="term" value="F:lyase activity"/>
    <property type="evidence" value="ECO:0007669"/>
    <property type="project" value="UniProtKB-KW"/>
</dbReference>
<keyword evidence="7" id="KW-1185">Reference proteome</keyword>
<keyword evidence="1" id="KW-0479">Metal-binding</keyword>
<dbReference type="EMBL" id="CP035733">
    <property type="protein sequence ID" value="QGY81525.1"/>
    <property type="molecule type" value="Genomic_DNA"/>
</dbReference>
<sequence length="451" mass="47722">MSPLSRNGAITFFGLLLSTTVAFSSCSPVDGQTKGTTGPAARSKAFPGAVGYGAAALGGFKGKIIQVTTTADNVAGSLRACVEAVGPRTCVFRVGGIFRFDGTPPVIKNPYITIAGQTAPGGGVTIAHDGSAESRTPLLIKNTNDVIVRHVRIRNDRIGGEKESEDSITIENSKYVVIDQVSASWARDEIINGYGNNDFITVSNSIFSYGIPKHDKCALLGSDPKNAQNFSFIGNICAHNGDRNPDINFKPSSCVEVVNNVFYNAVSEFAEVWETYGGTPVSIVGNSFKAGIDTTDGAVGIIRQTVESTGNSAIYLHDNQFFGAFTDIDASVAVARRNTPPCPLTVKPMAAGVAYSSVLAKSGAKPRDAIDAEVVNDVINRTGQIVMLPGSIPAIFAGTPYPDADRDGMDDRWEVKNGAKVGAADSWLDGNRDGVTNLDAFLDYLHKQLVR</sequence>
<gene>
    <name evidence="6" type="ORF">EUU25_13440</name>
</gene>
<dbReference type="InterPro" id="IPR002022">
    <property type="entry name" value="Pec_lyase"/>
</dbReference>
<name>A0A6I6L697_9SPHN</name>
<dbReference type="AlphaFoldDB" id="A0A6I6L697"/>
<dbReference type="PANTHER" id="PTHR42970:SF1">
    <property type="entry name" value="PECTATE LYASE C-RELATED"/>
    <property type="match status" value="1"/>
</dbReference>
<keyword evidence="4" id="KW-0732">Signal</keyword>
<accession>A0A6I6L697</accession>
<dbReference type="SUPFAM" id="SSF51126">
    <property type="entry name" value="Pectin lyase-like"/>
    <property type="match status" value="1"/>
</dbReference>
<dbReference type="InterPro" id="IPR052063">
    <property type="entry name" value="Polysaccharide_Lyase_1"/>
</dbReference>
<keyword evidence="2" id="KW-0325">Glycoprotein</keyword>
<protein>
    <submittedName>
        <fullName evidence="6">Pectate lyase</fullName>
    </submittedName>
</protein>
<dbReference type="GO" id="GO:0046872">
    <property type="term" value="F:metal ion binding"/>
    <property type="evidence" value="ECO:0007669"/>
    <property type="project" value="UniProtKB-KW"/>
</dbReference>
<organism evidence="6 7">
    <name type="scientific">Sphingorhabdus lacus</name>
    <dbReference type="NCBI Taxonomy" id="392610"/>
    <lineage>
        <taxon>Bacteria</taxon>
        <taxon>Pseudomonadati</taxon>
        <taxon>Pseudomonadota</taxon>
        <taxon>Alphaproteobacteria</taxon>
        <taxon>Sphingomonadales</taxon>
        <taxon>Sphingomonadaceae</taxon>
        <taxon>Sphingorhabdus</taxon>
    </lineage>
</organism>
<evidence type="ECO:0000313" key="7">
    <source>
        <dbReference type="Proteomes" id="UP000428803"/>
    </source>
</evidence>
<dbReference type="PROSITE" id="PS51257">
    <property type="entry name" value="PROKAR_LIPOPROTEIN"/>
    <property type="match status" value="1"/>
</dbReference>
<dbReference type="RefSeq" id="WP_158901789.1">
    <property type="nucleotide sequence ID" value="NZ_CP035733.1"/>
</dbReference>
<evidence type="ECO:0000256" key="4">
    <source>
        <dbReference type="SAM" id="SignalP"/>
    </source>
</evidence>
<feature type="domain" description="Pectate lyase" evidence="5">
    <location>
        <begin position="129"/>
        <end position="364"/>
    </location>
</feature>
<feature type="signal peptide" evidence="4">
    <location>
        <begin position="1"/>
        <end position="24"/>
    </location>
</feature>
<dbReference type="InterPro" id="IPR012334">
    <property type="entry name" value="Pectin_lyas_fold"/>
</dbReference>
<dbReference type="Pfam" id="PF00544">
    <property type="entry name" value="Pectate_lyase_4"/>
    <property type="match status" value="1"/>
</dbReference>
<evidence type="ECO:0000256" key="2">
    <source>
        <dbReference type="ARBA" id="ARBA00023180"/>
    </source>
</evidence>
<evidence type="ECO:0000313" key="6">
    <source>
        <dbReference type="EMBL" id="QGY81525.1"/>
    </source>
</evidence>